<gene>
    <name evidence="8" type="ORF">B9G39_02110</name>
</gene>
<dbReference type="PANTHER" id="PTHR34184:SF4">
    <property type="entry name" value="UPF0718 PROTEIN YCGR"/>
    <property type="match status" value="1"/>
</dbReference>
<dbReference type="Pfam" id="PF03773">
    <property type="entry name" value="ArsP_1"/>
    <property type="match status" value="1"/>
</dbReference>
<name>A0A4V1IN33_9GAMM</name>
<evidence type="ECO:0000256" key="3">
    <source>
        <dbReference type="ARBA" id="ARBA00022475"/>
    </source>
</evidence>
<feature type="transmembrane region" description="Helical" evidence="7">
    <location>
        <begin position="232"/>
        <end position="253"/>
    </location>
</feature>
<dbReference type="InterPro" id="IPR052923">
    <property type="entry name" value="UPF0718"/>
</dbReference>
<evidence type="ECO:0000313" key="9">
    <source>
        <dbReference type="Proteomes" id="UP000257039"/>
    </source>
</evidence>
<evidence type="ECO:0000256" key="1">
    <source>
        <dbReference type="ARBA" id="ARBA00004651"/>
    </source>
</evidence>
<dbReference type="RefSeq" id="WP_094785856.1">
    <property type="nucleotide sequence ID" value="NZ_JAEVHG010000004.1"/>
</dbReference>
<evidence type="ECO:0000256" key="4">
    <source>
        <dbReference type="ARBA" id="ARBA00022692"/>
    </source>
</evidence>
<feature type="transmembrane region" description="Helical" evidence="7">
    <location>
        <begin position="15"/>
        <end position="33"/>
    </location>
</feature>
<accession>A0A4V1IN33</accession>
<keyword evidence="6 7" id="KW-0472">Membrane</keyword>
<feature type="transmembrane region" description="Helical" evidence="7">
    <location>
        <begin position="53"/>
        <end position="72"/>
    </location>
</feature>
<evidence type="ECO:0000256" key="2">
    <source>
        <dbReference type="ARBA" id="ARBA00006386"/>
    </source>
</evidence>
<keyword evidence="3" id="KW-1003">Cell membrane</keyword>
<keyword evidence="5 7" id="KW-1133">Transmembrane helix</keyword>
<organism evidence="8 9">
    <name type="scientific">Zooshikella ganghwensis</name>
    <dbReference type="NCBI Taxonomy" id="202772"/>
    <lineage>
        <taxon>Bacteria</taxon>
        <taxon>Pseudomonadati</taxon>
        <taxon>Pseudomonadota</taxon>
        <taxon>Gammaproteobacteria</taxon>
        <taxon>Oceanospirillales</taxon>
        <taxon>Zooshikellaceae</taxon>
        <taxon>Zooshikella</taxon>
    </lineage>
</organism>
<protein>
    <submittedName>
        <fullName evidence="8">Permease</fullName>
    </submittedName>
</protein>
<reference evidence="8 9" key="1">
    <citation type="submission" date="2017-04" db="EMBL/GenBank/DDBJ databases">
        <title>Draft genome sequence of Zooshikella ganghwensis VG4 isolated from Red Sea sediments.</title>
        <authorList>
            <person name="Rehman Z."/>
            <person name="Alam I."/>
            <person name="Kamau A."/>
            <person name="Bajic V."/>
            <person name="Leiknes T."/>
        </authorList>
    </citation>
    <scope>NUCLEOTIDE SEQUENCE [LARGE SCALE GENOMIC DNA]</scope>
    <source>
        <strain evidence="8 9">VG4</strain>
    </source>
</reference>
<dbReference type="Proteomes" id="UP000257039">
    <property type="component" value="Unassembled WGS sequence"/>
</dbReference>
<feature type="transmembrane region" description="Helical" evidence="7">
    <location>
        <begin position="205"/>
        <end position="225"/>
    </location>
</feature>
<evidence type="ECO:0000256" key="7">
    <source>
        <dbReference type="SAM" id="Phobius"/>
    </source>
</evidence>
<dbReference type="InterPro" id="IPR005524">
    <property type="entry name" value="DUF318"/>
</dbReference>
<comment type="subcellular location">
    <subcellularLocation>
        <location evidence="1">Cell membrane</location>
        <topology evidence="1">Multi-pass membrane protein</topology>
    </subcellularLocation>
</comment>
<evidence type="ECO:0000313" key="8">
    <source>
        <dbReference type="EMBL" id="RDH42331.1"/>
    </source>
</evidence>
<comment type="similarity">
    <text evidence="2">Belongs to the UPF0718 family.</text>
</comment>
<evidence type="ECO:0000256" key="5">
    <source>
        <dbReference type="ARBA" id="ARBA00022989"/>
    </source>
</evidence>
<keyword evidence="9" id="KW-1185">Reference proteome</keyword>
<dbReference type="EMBL" id="NDXW01000001">
    <property type="protein sequence ID" value="RDH42331.1"/>
    <property type="molecule type" value="Genomic_DNA"/>
</dbReference>
<feature type="transmembrane region" description="Helical" evidence="7">
    <location>
        <begin position="179"/>
        <end position="199"/>
    </location>
</feature>
<evidence type="ECO:0000256" key="6">
    <source>
        <dbReference type="ARBA" id="ARBA00023136"/>
    </source>
</evidence>
<feature type="transmembrane region" description="Helical" evidence="7">
    <location>
        <begin position="310"/>
        <end position="330"/>
    </location>
</feature>
<dbReference type="GO" id="GO:0005886">
    <property type="term" value="C:plasma membrane"/>
    <property type="evidence" value="ECO:0007669"/>
    <property type="project" value="UniProtKB-SubCell"/>
</dbReference>
<dbReference type="AlphaFoldDB" id="A0A4V1IN33"/>
<comment type="caution">
    <text evidence="8">The sequence shown here is derived from an EMBL/GenBank/DDBJ whole genome shotgun (WGS) entry which is preliminary data.</text>
</comment>
<dbReference type="PANTHER" id="PTHR34184">
    <property type="entry name" value="UPF0718 PROTEIN YCGR"/>
    <property type="match status" value="1"/>
</dbReference>
<sequence>MTAFIENLIALTNAASPWLLLGLVLAGLMKTWLPQQHLQRWLGKPGLSATIRAAIIGAPLPLCSCGVVPVAMELHRKGASKGATLSFLVSTPENGVDSVTLSYGMLGPFMAIIRPVYGIVLAILTGILGEKLTEKDTQHATNYSCGGCCGNSENTRQVQAKTTTWEGVRYAITQLYDDMLGWLLIGLIIAGLVMTFLPSSALSDWGHGVFAMLFMLVAGIPMYICATASTPLAAALLLAGISPGTVLVFLLAGPATNLGTLGIIRKELGHRAFLGYIIAISVGCISFGLMTDLIVNLFQINISAQIQPEHALFPAWFNATCSIILVLLAIKPLRRQLLPA</sequence>
<keyword evidence="4 7" id="KW-0812">Transmembrane</keyword>
<feature type="transmembrane region" description="Helical" evidence="7">
    <location>
        <begin position="273"/>
        <end position="298"/>
    </location>
</feature>
<dbReference type="NCBIfam" id="NF033936">
    <property type="entry name" value="CuZnOut_SO0444"/>
    <property type="match status" value="1"/>
</dbReference>
<proteinExistence type="inferred from homology"/>